<dbReference type="Proteomes" id="UP001497700">
    <property type="component" value="Unassembled WGS sequence"/>
</dbReference>
<name>A0ACB9YS37_9PEZI</name>
<gene>
    <name evidence="1" type="ORF">F4820DRAFT_431176</name>
</gene>
<comment type="caution">
    <text evidence="1">The sequence shown here is derived from an EMBL/GenBank/DDBJ whole genome shotgun (WGS) entry which is preliminary data.</text>
</comment>
<keyword evidence="2" id="KW-1185">Reference proteome</keyword>
<dbReference type="EMBL" id="MU393531">
    <property type="protein sequence ID" value="KAI4862207.1"/>
    <property type="molecule type" value="Genomic_DNA"/>
</dbReference>
<evidence type="ECO:0000313" key="2">
    <source>
        <dbReference type="Proteomes" id="UP001497700"/>
    </source>
</evidence>
<protein>
    <submittedName>
        <fullName evidence="1">RWD-domain-containing protein</fullName>
    </submittedName>
</protein>
<sequence>MAEEDIREVELTTIAAIYPELQVDEKDPHTFSVELPVSLANPLAVRFPAATEGAPPVDPIRGQMPTVATVESHALSYLPSLQVRISLPDGYPQEKPPQVTISTSPPWLSEQILRKLEGDVEALWEDLGRDQVIFTYIDDLQQSTENIFGLVDDKGCLEVGPEHKIAILDYDIKAKQRAFDKETFECGICLDPKKGAVCHQMLDCGHVFCVQCLQNFYNSAITEGNIAAIQCLQPNCAKEREDTVKGSTKKKRAKTFISPSELLQIPIEREVVMRYVTLKHKTELESDKNTVYCPRSWCQGAARSKKHRKPEGLEFVEASDEESEVEDAGGDEGKKFDANKELLAICEDCNFAFCTRCGQSWHGEFKYCVPKERKKEITEEEKASMDYLKLHTTPCPTCAAPCQKTHGCNHMRCFRCQTHFCYLCSAWLDPSNPYQHFNVQPSGRVNGCYMRLWELEGGDDGEAGIGYEGNAPVRNAGQYGQHLEFVEERFAEDDSDEESDEADLEEAPAAAPRQQPRPAPGQPQPPVPRDQANGRVAVAREGPLVLRIEGDAPQADAPPVRAEVVRRRHPGIPNGRGEIHAPNVQGQRGGRGNRRGRGAGINRQNNRNRHQGQNQQLHNNGRNGQNGMGDGEELRGDGQLDARQAAWVRQFVQLALNDQEDQVEWDSDDE</sequence>
<evidence type="ECO:0000313" key="1">
    <source>
        <dbReference type="EMBL" id="KAI4862207.1"/>
    </source>
</evidence>
<reference evidence="1 2" key="1">
    <citation type="journal article" date="2022" name="New Phytol.">
        <title>Ecological generalism drives hyperdiversity of secondary metabolite gene clusters in xylarialean endophytes.</title>
        <authorList>
            <person name="Franco M.E.E."/>
            <person name="Wisecaver J.H."/>
            <person name="Arnold A.E."/>
            <person name="Ju Y.M."/>
            <person name="Slot J.C."/>
            <person name="Ahrendt S."/>
            <person name="Moore L.P."/>
            <person name="Eastman K.E."/>
            <person name="Scott K."/>
            <person name="Konkel Z."/>
            <person name="Mondo S.J."/>
            <person name="Kuo A."/>
            <person name="Hayes R.D."/>
            <person name="Haridas S."/>
            <person name="Andreopoulos B."/>
            <person name="Riley R."/>
            <person name="LaButti K."/>
            <person name="Pangilinan J."/>
            <person name="Lipzen A."/>
            <person name="Amirebrahimi M."/>
            <person name="Yan J."/>
            <person name="Adam C."/>
            <person name="Keymanesh K."/>
            <person name="Ng V."/>
            <person name="Louie K."/>
            <person name="Northen T."/>
            <person name="Drula E."/>
            <person name="Henrissat B."/>
            <person name="Hsieh H.M."/>
            <person name="Youens-Clark K."/>
            <person name="Lutzoni F."/>
            <person name="Miadlikowska J."/>
            <person name="Eastwood D.C."/>
            <person name="Hamelin R.C."/>
            <person name="Grigoriev I.V."/>
            <person name="U'Ren J.M."/>
        </authorList>
    </citation>
    <scope>NUCLEOTIDE SEQUENCE [LARGE SCALE GENOMIC DNA]</scope>
    <source>
        <strain evidence="1 2">CBS 119005</strain>
    </source>
</reference>
<proteinExistence type="predicted"/>
<accession>A0ACB9YS37</accession>
<organism evidence="1 2">
    <name type="scientific">Hypoxylon rubiginosum</name>
    <dbReference type="NCBI Taxonomy" id="110542"/>
    <lineage>
        <taxon>Eukaryota</taxon>
        <taxon>Fungi</taxon>
        <taxon>Dikarya</taxon>
        <taxon>Ascomycota</taxon>
        <taxon>Pezizomycotina</taxon>
        <taxon>Sordariomycetes</taxon>
        <taxon>Xylariomycetidae</taxon>
        <taxon>Xylariales</taxon>
        <taxon>Hypoxylaceae</taxon>
        <taxon>Hypoxylon</taxon>
    </lineage>
</organism>